<dbReference type="EMBL" id="MHQC01000017">
    <property type="protein sequence ID" value="OGZ95117.1"/>
    <property type="molecule type" value="Genomic_DNA"/>
</dbReference>
<dbReference type="AlphaFoldDB" id="A0A1G2K6S9"/>
<feature type="domain" description="NAD-dependent epimerase/dehydratase" evidence="2">
    <location>
        <begin position="9"/>
        <end position="239"/>
    </location>
</feature>
<dbReference type="Proteomes" id="UP000177152">
    <property type="component" value="Unassembled WGS sequence"/>
</dbReference>
<dbReference type="InterPro" id="IPR001509">
    <property type="entry name" value="Epimerase_deHydtase"/>
</dbReference>
<dbReference type="SUPFAM" id="SSF51735">
    <property type="entry name" value="NAD(P)-binding Rossmann-fold domains"/>
    <property type="match status" value="1"/>
</dbReference>
<dbReference type="InterPro" id="IPR036291">
    <property type="entry name" value="NAD(P)-bd_dom_sf"/>
</dbReference>
<organism evidence="3 4">
    <name type="scientific">Candidatus Sungbacteria bacterium RIFCSPHIGHO2_01_FULL_47_32</name>
    <dbReference type="NCBI Taxonomy" id="1802264"/>
    <lineage>
        <taxon>Bacteria</taxon>
        <taxon>Candidatus Sungiibacteriota</taxon>
    </lineage>
</organism>
<name>A0A1G2K6S9_9BACT</name>
<accession>A0A1G2K6S9</accession>
<dbReference type="PANTHER" id="PTHR43000">
    <property type="entry name" value="DTDP-D-GLUCOSE 4,6-DEHYDRATASE-RELATED"/>
    <property type="match status" value="1"/>
</dbReference>
<comment type="caution">
    <text evidence="3">The sequence shown here is derived from an EMBL/GenBank/DDBJ whole genome shotgun (WGS) entry which is preliminary data.</text>
</comment>
<dbReference type="Gene3D" id="3.40.50.720">
    <property type="entry name" value="NAD(P)-binding Rossmann-like Domain"/>
    <property type="match status" value="1"/>
</dbReference>
<gene>
    <name evidence="3" type="ORF">A2633_06310</name>
</gene>
<evidence type="ECO:0000259" key="2">
    <source>
        <dbReference type="Pfam" id="PF01370"/>
    </source>
</evidence>
<protein>
    <recommendedName>
        <fullName evidence="2">NAD-dependent epimerase/dehydratase domain-containing protein</fullName>
    </recommendedName>
</protein>
<evidence type="ECO:0000256" key="1">
    <source>
        <dbReference type="ARBA" id="ARBA00007637"/>
    </source>
</evidence>
<dbReference type="Pfam" id="PF01370">
    <property type="entry name" value="Epimerase"/>
    <property type="match status" value="1"/>
</dbReference>
<reference evidence="3 4" key="1">
    <citation type="journal article" date="2016" name="Nat. Commun.">
        <title>Thousands of microbial genomes shed light on interconnected biogeochemical processes in an aquifer system.</title>
        <authorList>
            <person name="Anantharaman K."/>
            <person name="Brown C.T."/>
            <person name="Hug L.A."/>
            <person name="Sharon I."/>
            <person name="Castelle C.J."/>
            <person name="Probst A.J."/>
            <person name="Thomas B.C."/>
            <person name="Singh A."/>
            <person name="Wilkins M.J."/>
            <person name="Karaoz U."/>
            <person name="Brodie E.L."/>
            <person name="Williams K.H."/>
            <person name="Hubbard S.S."/>
            <person name="Banfield J.F."/>
        </authorList>
    </citation>
    <scope>NUCLEOTIDE SEQUENCE [LARGE SCALE GENOMIC DNA]</scope>
</reference>
<evidence type="ECO:0000313" key="3">
    <source>
        <dbReference type="EMBL" id="OGZ95117.1"/>
    </source>
</evidence>
<proteinExistence type="inferred from homology"/>
<comment type="similarity">
    <text evidence="1">Belongs to the NAD(P)-dependent epimerase/dehydratase family.</text>
</comment>
<sequence>MKKKSNKRALLTGAAGFIGANLTRALIAEGYEVHAILKKSTNFWRLREIQKEIRIHWGSLENKDALKRILSASRPTHIFHLAQHGGYPFQKDSTSIFKVNLQGTINLLGAAEKVGFKKFIHTGSSSEYGSKTRPMKETDILEPNTPYGASKAAATLYCQYRAREARLPIVIFRLFSVYGPWEEKGRLIPELMLGCIKGEDIQLASPHAVRDFIYVGDVVNAYLKVVRIQSEPGTIFNIAGGIQHSVGDAATIVKGITRSKSVLRWGTAEGRAFDTRIWLGDAKKARKMLGLNTHTLEDGLRKSAQWFKKHRNAYR</sequence>
<evidence type="ECO:0000313" key="4">
    <source>
        <dbReference type="Proteomes" id="UP000177152"/>
    </source>
</evidence>